<dbReference type="EMBL" id="BAAAZH010000003">
    <property type="protein sequence ID" value="GAA4110335.1"/>
    <property type="molecule type" value="Genomic_DNA"/>
</dbReference>
<keyword evidence="2" id="KW-1185">Reference proteome</keyword>
<accession>A0ABP7XBC7</accession>
<dbReference type="InterPro" id="IPR007061">
    <property type="entry name" value="MST-like"/>
</dbReference>
<proteinExistence type="predicted"/>
<gene>
    <name evidence="1" type="ORF">GCM10022215_05420</name>
</gene>
<sequence length="170" mass="18746">MIPPSGDEITLLRAFLDEQRATVRRQCADLDAVHLATALPPSSITLGGLLSHLAFVEDHWFSHVLLGRPYAPMWAEIDWRADPDRDWELAAGRGPAELLALHDGAIAASEAILDDVLAATGGDLDRPAERSRHGRTVSLRWILLHLIEEYARHAGHADLVRESIDGRTDL</sequence>
<protein>
    <submittedName>
        <fullName evidence="1">DinB family protein</fullName>
    </submittedName>
</protein>
<dbReference type="InterPro" id="IPR034660">
    <property type="entry name" value="DinB/YfiT-like"/>
</dbReference>
<comment type="caution">
    <text evidence="1">The sequence shown here is derived from an EMBL/GenBank/DDBJ whole genome shotgun (WGS) entry which is preliminary data.</text>
</comment>
<evidence type="ECO:0000313" key="2">
    <source>
        <dbReference type="Proteomes" id="UP001501495"/>
    </source>
</evidence>
<dbReference type="RefSeq" id="WP_344731667.1">
    <property type="nucleotide sequence ID" value="NZ_BAAAZH010000003.1"/>
</dbReference>
<reference evidence="2" key="1">
    <citation type="journal article" date="2019" name="Int. J. Syst. Evol. Microbiol.">
        <title>The Global Catalogue of Microorganisms (GCM) 10K type strain sequencing project: providing services to taxonomists for standard genome sequencing and annotation.</title>
        <authorList>
            <consortium name="The Broad Institute Genomics Platform"/>
            <consortium name="The Broad Institute Genome Sequencing Center for Infectious Disease"/>
            <person name="Wu L."/>
            <person name="Ma J."/>
        </authorList>
    </citation>
    <scope>NUCLEOTIDE SEQUENCE [LARGE SCALE GENOMIC DNA]</scope>
    <source>
        <strain evidence="2">JCM 16703</strain>
    </source>
</reference>
<dbReference type="Proteomes" id="UP001501495">
    <property type="component" value="Unassembled WGS sequence"/>
</dbReference>
<evidence type="ECO:0000313" key="1">
    <source>
        <dbReference type="EMBL" id="GAA4110335.1"/>
    </source>
</evidence>
<name>A0ABP7XBC7_9ACTN</name>
<organism evidence="1 2">
    <name type="scientific">Nocardioides fonticola</name>
    <dbReference type="NCBI Taxonomy" id="450363"/>
    <lineage>
        <taxon>Bacteria</taxon>
        <taxon>Bacillati</taxon>
        <taxon>Actinomycetota</taxon>
        <taxon>Actinomycetes</taxon>
        <taxon>Propionibacteriales</taxon>
        <taxon>Nocardioidaceae</taxon>
        <taxon>Nocardioides</taxon>
    </lineage>
</organism>
<dbReference type="SUPFAM" id="SSF109854">
    <property type="entry name" value="DinB/YfiT-like putative metalloenzymes"/>
    <property type="match status" value="1"/>
</dbReference>
<dbReference type="Pfam" id="PF04978">
    <property type="entry name" value="MST"/>
    <property type="match status" value="1"/>
</dbReference>
<dbReference type="Gene3D" id="1.20.120.450">
    <property type="entry name" value="dinb family like domain"/>
    <property type="match status" value="1"/>
</dbReference>